<proteinExistence type="predicted"/>
<dbReference type="EMBL" id="LAZR01023007">
    <property type="protein sequence ID" value="KKL79967.1"/>
    <property type="molecule type" value="Genomic_DNA"/>
</dbReference>
<protein>
    <submittedName>
        <fullName evidence="1">Uncharacterized protein</fullName>
    </submittedName>
</protein>
<feature type="non-terminal residue" evidence="1">
    <location>
        <position position="1"/>
    </location>
</feature>
<accession>A0A0F9HXU1</accession>
<reference evidence="1" key="1">
    <citation type="journal article" date="2015" name="Nature">
        <title>Complex archaea that bridge the gap between prokaryotes and eukaryotes.</title>
        <authorList>
            <person name="Spang A."/>
            <person name="Saw J.H."/>
            <person name="Jorgensen S.L."/>
            <person name="Zaremba-Niedzwiedzka K."/>
            <person name="Martijn J."/>
            <person name="Lind A.E."/>
            <person name="van Eijk R."/>
            <person name="Schleper C."/>
            <person name="Guy L."/>
            <person name="Ettema T.J."/>
        </authorList>
    </citation>
    <scope>NUCLEOTIDE SEQUENCE</scope>
</reference>
<sequence>IVLFYPGLFHGLPDAAKQAFVSRWGTNFLSKSLIEAYITSGELSVGGGSETQLFQPTPVFGGTP</sequence>
<name>A0A0F9HXU1_9ZZZZ</name>
<evidence type="ECO:0000313" key="1">
    <source>
        <dbReference type="EMBL" id="KKL79967.1"/>
    </source>
</evidence>
<dbReference type="AlphaFoldDB" id="A0A0F9HXU1"/>
<comment type="caution">
    <text evidence="1">The sequence shown here is derived from an EMBL/GenBank/DDBJ whole genome shotgun (WGS) entry which is preliminary data.</text>
</comment>
<gene>
    <name evidence="1" type="ORF">LCGC14_2009510</name>
</gene>
<organism evidence="1">
    <name type="scientific">marine sediment metagenome</name>
    <dbReference type="NCBI Taxonomy" id="412755"/>
    <lineage>
        <taxon>unclassified sequences</taxon>
        <taxon>metagenomes</taxon>
        <taxon>ecological metagenomes</taxon>
    </lineage>
</organism>